<dbReference type="EMBL" id="FWFX01000022">
    <property type="protein sequence ID" value="SLN73315.1"/>
    <property type="molecule type" value="Genomic_DNA"/>
</dbReference>
<gene>
    <name evidence="3" type="ORF">ROA7450_04114</name>
</gene>
<evidence type="ECO:0000313" key="3">
    <source>
        <dbReference type="EMBL" id="SLN73315.1"/>
    </source>
</evidence>
<reference evidence="3 4" key="1">
    <citation type="submission" date="2017-03" db="EMBL/GenBank/DDBJ databases">
        <authorList>
            <person name="Afonso C.L."/>
            <person name="Miller P.J."/>
            <person name="Scott M.A."/>
            <person name="Spackman E."/>
            <person name="Goraichik I."/>
            <person name="Dimitrov K.M."/>
            <person name="Suarez D.L."/>
            <person name="Swayne D.E."/>
        </authorList>
    </citation>
    <scope>NUCLEOTIDE SEQUENCE [LARGE SCALE GENOMIC DNA]</scope>
    <source>
        <strain evidence="3 4">CECT 7450</strain>
    </source>
</reference>
<evidence type="ECO:0000259" key="2">
    <source>
        <dbReference type="Pfam" id="PF07811"/>
    </source>
</evidence>
<dbReference type="OrthoDB" id="7860729at2"/>
<accession>A0A1X7A9H7</accession>
<dbReference type="RefSeq" id="WP_085807774.1">
    <property type="nucleotide sequence ID" value="NZ_FWFX01000022.1"/>
</dbReference>
<sequence>MLHLSTYKKFFKRFRADERGAALVEFAIMLPMMLLLFAVVIEGGRLMWSYQAVNAGVRDATRYLARVTSSEICADGGSVAGYTSDLENIVRQTIGGTSIFPTNITVDSVTPSLNCVAGTYRVSPAPVVQITATMTIEFPFSGLFGLNGSSLSTMTKTVADQSRVFGT</sequence>
<dbReference type="Proteomes" id="UP000193061">
    <property type="component" value="Unassembled WGS sequence"/>
</dbReference>
<dbReference type="InterPro" id="IPR012495">
    <property type="entry name" value="TadE-like_dom"/>
</dbReference>
<keyword evidence="1" id="KW-0472">Membrane</keyword>
<protein>
    <submittedName>
        <fullName evidence="3">TadE-like protein</fullName>
    </submittedName>
</protein>
<dbReference type="Pfam" id="PF07811">
    <property type="entry name" value="TadE"/>
    <property type="match status" value="1"/>
</dbReference>
<feature type="domain" description="TadE-like" evidence="2">
    <location>
        <begin position="20"/>
        <end position="62"/>
    </location>
</feature>
<feature type="transmembrane region" description="Helical" evidence="1">
    <location>
        <begin position="21"/>
        <end position="41"/>
    </location>
</feature>
<dbReference type="AlphaFoldDB" id="A0A1X7A9H7"/>
<evidence type="ECO:0000313" key="4">
    <source>
        <dbReference type="Proteomes" id="UP000193061"/>
    </source>
</evidence>
<keyword evidence="1" id="KW-1133">Transmembrane helix</keyword>
<keyword evidence="1" id="KW-0812">Transmembrane</keyword>
<name>A0A1X7A9H7_9RHOB</name>
<organism evidence="3 4">
    <name type="scientific">Roseovarius albus</name>
    <dbReference type="NCBI Taxonomy" id="1247867"/>
    <lineage>
        <taxon>Bacteria</taxon>
        <taxon>Pseudomonadati</taxon>
        <taxon>Pseudomonadota</taxon>
        <taxon>Alphaproteobacteria</taxon>
        <taxon>Rhodobacterales</taxon>
        <taxon>Roseobacteraceae</taxon>
        <taxon>Roseovarius</taxon>
    </lineage>
</organism>
<evidence type="ECO:0000256" key="1">
    <source>
        <dbReference type="SAM" id="Phobius"/>
    </source>
</evidence>
<proteinExistence type="predicted"/>
<keyword evidence="4" id="KW-1185">Reference proteome</keyword>